<dbReference type="KEGG" id="cei:CEPID_02850"/>
<dbReference type="PATRIC" id="fig|1050174.4.peg.578"/>
<sequence>MKRVVIGTVACALALSTTPAQAYAPPPRTEVSVRDAGGANFSWNSQVAPALSLIKLPLGYWVLYHGSDEDKALVEPMIQRSDDGIATYLNQKYPSAIGDVVRDLGMMETEVAPFWGNCRMSMADVTYFLHRTASDPVAEPLRQGMRQAAPIAADGNPQNYGTATLPGVEGTKFGWSDDRKSMNATASFGPGFTVAARTIGPAEQLTADVQGVSLPGKAPAPWPGAPVPGAPQPAAPNLFGSVEIPGVALPVIPLPTLPPLSPAPLSSY</sequence>
<feature type="chain" id="PRO_5005184485" description="Beta-lactamase enzyme family" evidence="1">
    <location>
        <begin position="23"/>
        <end position="268"/>
    </location>
</feature>
<name>A0A0G3GPE6_9CORY</name>
<evidence type="ECO:0000313" key="2">
    <source>
        <dbReference type="EMBL" id="AKK02450.1"/>
    </source>
</evidence>
<dbReference type="STRING" id="1050174.CEPID_02850"/>
<keyword evidence="3" id="KW-1185">Reference proteome</keyword>
<dbReference type="RefSeq" id="WP_236684280.1">
    <property type="nucleotide sequence ID" value="NZ_CP011541.1"/>
</dbReference>
<feature type="signal peptide" evidence="1">
    <location>
        <begin position="1"/>
        <end position="22"/>
    </location>
</feature>
<dbReference type="InterPro" id="IPR012338">
    <property type="entry name" value="Beta-lactam/transpept-like"/>
</dbReference>
<dbReference type="SUPFAM" id="SSF56601">
    <property type="entry name" value="beta-lactamase/transpeptidase-like"/>
    <property type="match status" value="1"/>
</dbReference>
<dbReference type="Proteomes" id="UP000035368">
    <property type="component" value="Chromosome"/>
</dbReference>
<protein>
    <recommendedName>
        <fullName evidence="4">Beta-lactamase enzyme family</fullName>
    </recommendedName>
</protein>
<reference evidence="2 3" key="1">
    <citation type="submission" date="2015-05" db="EMBL/GenBank/DDBJ databases">
        <title>Complete genome sequence of Corynebacterium epidermidicanis DSM 45586, isolated from the skin of a dog suffering from pruritus.</title>
        <authorList>
            <person name="Ruckert C."/>
            <person name="Albersmeier A."/>
            <person name="Winkler A."/>
            <person name="Tauch A."/>
        </authorList>
    </citation>
    <scope>NUCLEOTIDE SEQUENCE [LARGE SCALE GENOMIC DNA]</scope>
    <source>
        <strain evidence="2 3">DSM 45586</strain>
    </source>
</reference>
<keyword evidence="1" id="KW-0732">Signal</keyword>
<evidence type="ECO:0008006" key="4">
    <source>
        <dbReference type="Google" id="ProtNLM"/>
    </source>
</evidence>
<proteinExistence type="predicted"/>
<organism evidence="2 3">
    <name type="scientific">Corynebacterium epidermidicanis</name>
    <dbReference type="NCBI Taxonomy" id="1050174"/>
    <lineage>
        <taxon>Bacteria</taxon>
        <taxon>Bacillati</taxon>
        <taxon>Actinomycetota</taxon>
        <taxon>Actinomycetes</taxon>
        <taxon>Mycobacteriales</taxon>
        <taxon>Corynebacteriaceae</taxon>
        <taxon>Corynebacterium</taxon>
    </lineage>
</organism>
<evidence type="ECO:0000256" key="1">
    <source>
        <dbReference type="SAM" id="SignalP"/>
    </source>
</evidence>
<dbReference type="EMBL" id="CP011541">
    <property type="protein sequence ID" value="AKK02450.1"/>
    <property type="molecule type" value="Genomic_DNA"/>
</dbReference>
<evidence type="ECO:0000313" key="3">
    <source>
        <dbReference type="Proteomes" id="UP000035368"/>
    </source>
</evidence>
<accession>A0A0G3GPE6</accession>
<dbReference type="AlphaFoldDB" id="A0A0G3GPE6"/>
<gene>
    <name evidence="2" type="ORF">CEPID_02850</name>
</gene>